<keyword evidence="3" id="KW-1185">Reference proteome</keyword>
<accession>A0A433VJ16</accession>
<dbReference type="EMBL" id="RSCL01000007">
    <property type="protein sequence ID" value="RUT06101.1"/>
    <property type="molecule type" value="Genomic_DNA"/>
</dbReference>
<protein>
    <submittedName>
        <fullName evidence="2">Uncharacterized protein</fullName>
    </submittedName>
</protein>
<gene>
    <name evidence="2" type="ORF">DSM106972_033070</name>
</gene>
<evidence type="ECO:0000256" key="1">
    <source>
        <dbReference type="SAM" id="Phobius"/>
    </source>
</evidence>
<keyword evidence="1" id="KW-0812">Transmembrane</keyword>
<evidence type="ECO:0000313" key="2">
    <source>
        <dbReference type="EMBL" id="RUT06101.1"/>
    </source>
</evidence>
<dbReference type="AlphaFoldDB" id="A0A433VJ16"/>
<feature type="transmembrane region" description="Helical" evidence="1">
    <location>
        <begin position="49"/>
        <end position="69"/>
    </location>
</feature>
<comment type="caution">
    <text evidence="2">The sequence shown here is derived from an EMBL/GenBank/DDBJ whole genome shotgun (WGS) entry which is preliminary data.</text>
</comment>
<evidence type="ECO:0000313" key="3">
    <source>
        <dbReference type="Proteomes" id="UP000271624"/>
    </source>
</evidence>
<sequence>MHNNGASPLHGATFQPTGAVFVFKTLFQTLVDAWDGCTVTADAGEAVTVGVMLGGVGCGGTLLLLLVFLNTEFNMNGDRASKIRPINR</sequence>
<keyword evidence="1" id="KW-1133">Transmembrane helix</keyword>
<reference evidence="2" key="2">
    <citation type="journal article" date="2019" name="Genome Biol. Evol.">
        <title>Day and night: Metabolic profiles and evolutionary relationships of six axenic non-marine cyanobacteria.</title>
        <authorList>
            <person name="Will S.E."/>
            <person name="Henke P."/>
            <person name="Boedeker C."/>
            <person name="Huang S."/>
            <person name="Brinkmann H."/>
            <person name="Rohde M."/>
            <person name="Jarek M."/>
            <person name="Friedl T."/>
            <person name="Seufert S."/>
            <person name="Schumacher M."/>
            <person name="Overmann J."/>
            <person name="Neumann-Schaal M."/>
            <person name="Petersen J."/>
        </authorList>
    </citation>
    <scope>NUCLEOTIDE SEQUENCE [LARGE SCALE GENOMIC DNA]</scope>
    <source>
        <strain evidence="2">PCC 7102</strain>
    </source>
</reference>
<name>A0A433VJ16_9CYAN</name>
<reference evidence="2" key="1">
    <citation type="submission" date="2018-12" db="EMBL/GenBank/DDBJ databases">
        <authorList>
            <person name="Will S."/>
            <person name="Neumann-Schaal M."/>
            <person name="Henke P."/>
        </authorList>
    </citation>
    <scope>NUCLEOTIDE SEQUENCE</scope>
    <source>
        <strain evidence="2">PCC 7102</strain>
    </source>
</reference>
<keyword evidence="1" id="KW-0472">Membrane</keyword>
<organism evidence="2 3">
    <name type="scientific">Dulcicalothrix desertica PCC 7102</name>
    <dbReference type="NCBI Taxonomy" id="232991"/>
    <lineage>
        <taxon>Bacteria</taxon>
        <taxon>Bacillati</taxon>
        <taxon>Cyanobacteriota</taxon>
        <taxon>Cyanophyceae</taxon>
        <taxon>Nostocales</taxon>
        <taxon>Calotrichaceae</taxon>
        <taxon>Dulcicalothrix</taxon>
    </lineage>
</organism>
<dbReference type="Proteomes" id="UP000271624">
    <property type="component" value="Unassembled WGS sequence"/>
</dbReference>
<proteinExistence type="predicted"/>